<feature type="compositionally biased region" description="Basic and acidic residues" evidence="1">
    <location>
        <begin position="165"/>
        <end position="177"/>
    </location>
</feature>
<organism evidence="2 3">
    <name type="scientific">Plectosphaerella cucumerina</name>
    <dbReference type="NCBI Taxonomy" id="40658"/>
    <lineage>
        <taxon>Eukaryota</taxon>
        <taxon>Fungi</taxon>
        <taxon>Dikarya</taxon>
        <taxon>Ascomycota</taxon>
        <taxon>Pezizomycotina</taxon>
        <taxon>Sordariomycetes</taxon>
        <taxon>Hypocreomycetidae</taxon>
        <taxon>Glomerellales</taxon>
        <taxon>Plectosphaerellaceae</taxon>
        <taxon>Plectosphaerella</taxon>
    </lineage>
</organism>
<gene>
    <name evidence="2" type="ORF">B0T11DRAFT_48688</name>
</gene>
<dbReference type="EMBL" id="JAGPXD010000002">
    <property type="protein sequence ID" value="KAH7366887.1"/>
    <property type="molecule type" value="Genomic_DNA"/>
</dbReference>
<dbReference type="Proteomes" id="UP000813385">
    <property type="component" value="Unassembled WGS sequence"/>
</dbReference>
<feature type="region of interest" description="Disordered" evidence="1">
    <location>
        <begin position="165"/>
        <end position="192"/>
    </location>
</feature>
<sequence length="192" mass="21433">MDCWHGRSVLASFKGRLCAFGFHPKAVIFQPGMREVCPVPGCRSHHVKVKSAVTGNYPLGSGHREEFHTPTAHYTQREHPSTLDQTAMCIHVYTLHAACSHRQFQNTFACESARGGGSTYDNLHLARTVHLPAREEMGTPVCEDPRQRRATRPVGGWCSACIAQQRREERERKREAEMTDESESGSAGSSQK</sequence>
<reference evidence="2" key="1">
    <citation type="journal article" date="2021" name="Nat. Commun.">
        <title>Genetic determinants of endophytism in the Arabidopsis root mycobiome.</title>
        <authorList>
            <person name="Mesny F."/>
            <person name="Miyauchi S."/>
            <person name="Thiergart T."/>
            <person name="Pickel B."/>
            <person name="Atanasova L."/>
            <person name="Karlsson M."/>
            <person name="Huettel B."/>
            <person name="Barry K.W."/>
            <person name="Haridas S."/>
            <person name="Chen C."/>
            <person name="Bauer D."/>
            <person name="Andreopoulos W."/>
            <person name="Pangilinan J."/>
            <person name="LaButti K."/>
            <person name="Riley R."/>
            <person name="Lipzen A."/>
            <person name="Clum A."/>
            <person name="Drula E."/>
            <person name="Henrissat B."/>
            <person name="Kohler A."/>
            <person name="Grigoriev I.V."/>
            <person name="Martin F.M."/>
            <person name="Hacquard S."/>
        </authorList>
    </citation>
    <scope>NUCLEOTIDE SEQUENCE</scope>
    <source>
        <strain evidence="2">MPI-CAGE-AT-0016</strain>
    </source>
</reference>
<comment type="caution">
    <text evidence="2">The sequence shown here is derived from an EMBL/GenBank/DDBJ whole genome shotgun (WGS) entry which is preliminary data.</text>
</comment>
<dbReference type="AlphaFoldDB" id="A0A8K0TLT9"/>
<evidence type="ECO:0000256" key="1">
    <source>
        <dbReference type="SAM" id="MobiDB-lite"/>
    </source>
</evidence>
<proteinExistence type="predicted"/>
<dbReference type="OrthoDB" id="5221304at2759"/>
<evidence type="ECO:0000313" key="2">
    <source>
        <dbReference type="EMBL" id="KAH7366887.1"/>
    </source>
</evidence>
<accession>A0A8K0TLT9</accession>
<keyword evidence="3" id="KW-1185">Reference proteome</keyword>
<evidence type="ECO:0000313" key="3">
    <source>
        <dbReference type="Proteomes" id="UP000813385"/>
    </source>
</evidence>
<name>A0A8K0TLT9_9PEZI</name>
<protein>
    <submittedName>
        <fullName evidence="2">Uncharacterized protein</fullName>
    </submittedName>
</protein>